<dbReference type="SUPFAM" id="SSF100895">
    <property type="entry name" value="Kazal-type serine protease inhibitors"/>
    <property type="match status" value="1"/>
</dbReference>
<reference evidence="3 4" key="1">
    <citation type="journal article" date="2020" name="Nature">
        <title>Six reference-quality genomes reveal evolution of bat adaptations.</title>
        <authorList>
            <person name="Jebb D."/>
            <person name="Huang Z."/>
            <person name="Pippel M."/>
            <person name="Hughes G.M."/>
            <person name="Lavrichenko K."/>
            <person name="Devanna P."/>
            <person name="Winkler S."/>
            <person name="Jermiin L.S."/>
            <person name="Skirmuntt E.C."/>
            <person name="Katzourakis A."/>
            <person name="Burkitt-Gray L."/>
            <person name="Ray D.A."/>
            <person name="Sullivan K.A.M."/>
            <person name="Roscito J.G."/>
            <person name="Kirilenko B.M."/>
            <person name="Davalos L.M."/>
            <person name="Corthals A.P."/>
            <person name="Power M.L."/>
            <person name="Jones G."/>
            <person name="Ransome R.D."/>
            <person name="Dechmann D.K.N."/>
            <person name="Locatelli A.G."/>
            <person name="Puechmaille S.J."/>
            <person name="Fedrigo O."/>
            <person name="Jarvis E.D."/>
            <person name="Hiller M."/>
            <person name="Vernes S.C."/>
            <person name="Myers E.W."/>
            <person name="Teeling E.C."/>
        </authorList>
    </citation>
    <scope>NUCLEOTIDE SEQUENCE [LARGE SCALE GENOMIC DNA]</scope>
    <source>
        <strain evidence="3">MMyoMyo1</strain>
        <tissue evidence="3">Flight muscle</tissue>
    </source>
</reference>
<keyword evidence="4" id="KW-1185">Reference proteome</keyword>
<proteinExistence type="predicted"/>
<dbReference type="Pfam" id="PF00050">
    <property type="entry name" value="Kazal_1"/>
    <property type="match status" value="1"/>
</dbReference>
<evidence type="ECO:0000256" key="1">
    <source>
        <dbReference type="SAM" id="SignalP"/>
    </source>
</evidence>
<dbReference type="InterPro" id="IPR002350">
    <property type="entry name" value="Kazal_dom"/>
</dbReference>
<dbReference type="Proteomes" id="UP000527355">
    <property type="component" value="Unassembled WGS sequence"/>
</dbReference>
<protein>
    <submittedName>
        <fullName evidence="3">Putative serine peptidase inhibitor Kazal type 8 (Putative)</fullName>
    </submittedName>
</protein>
<feature type="signal peptide" evidence="1">
    <location>
        <begin position="1"/>
        <end position="21"/>
    </location>
</feature>
<dbReference type="PANTHER" id="PTHR21312">
    <property type="entry name" value="SERINE PROTEASE INHIBITOR"/>
    <property type="match status" value="1"/>
</dbReference>
<dbReference type="Gene3D" id="3.30.60.30">
    <property type="match status" value="1"/>
</dbReference>
<sequence>MSRAVLSAVLLLAVSAPAALAVDFLVPTGEGASVQETKVVCINNINQCWFVSYIKPSEPVCGSDQVTYNGECHLCVTVLYKKVDVTKLHDGPCKNS</sequence>
<dbReference type="PROSITE" id="PS51465">
    <property type="entry name" value="KAZAL_2"/>
    <property type="match status" value="1"/>
</dbReference>
<dbReference type="InterPro" id="IPR036058">
    <property type="entry name" value="Kazal_dom_sf"/>
</dbReference>
<evidence type="ECO:0000313" key="3">
    <source>
        <dbReference type="EMBL" id="KAF6311242.1"/>
    </source>
</evidence>
<feature type="domain" description="Kazal-like" evidence="2">
    <location>
        <begin position="35"/>
        <end position="95"/>
    </location>
</feature>
<dbReference type="EMBL" id="JABWUV010000013">
    <property type="protein sequence ID" value="KAF6311242.1"/>
    <property type="molecule type" value="Genomic_DNA"/>
</dbReference>
<comment type="caution">
    <text evidence="3">The sequence shown here is derived from an EMBL/GenBank/DDBJ whole genome shotgun (WGS) entry which is preliminary data.</text>
</comment>
<evidence type="ECO:0000313" key="4">
    <source>
        <dbReference type="Proteomes" id="UP000527355"/>
    </source>
</evidence>
<accession>A0A7J7UEP7</accession>
<dbReference type="PANTHER" id="PTHR21312:SF37">
    <property type="entry name" value="SERINE PROTEASE INHIBITOR KAZAL-TYPE 8"/>
    <property type="match status" value="1"/>
</dbReference>
<evidence type="ECO:0000259" key="2">
    <source>
        <dbReference type="PROSITE" id="PS51465"/>
    </source>
</evidence>
<organism evidence="3 4">
    <name type="scientific">Myotis myotis</name>
    <name type="common">Greater mouse-eared bat</name>
    <name type="synonym">Vespertilio myotis</name>
    <dbReference type="NCBI Taxonomy" id="51298"/>
    <lineage>
        <taxon>Eukaryota</taxon>
        <taxon>Metazoa</taxon>
        <taxon>Chordata</taxon>
        <taxon>Craniata</taxon>
        <taxon>Vertebrata</taxon>
        <taxon>Euteleostomi</taxon>
        <taxon>Mammalia</taxon>
        <taxon>Eutheria</taxon>
        <taxon>Laurasiatheria</taxon>
        <taxon>Chiroptera</taxon>
        <taxon>Yangochiroptera</taxon>
        <taxon>Vespertilionidae</taxon>
        <taxon>Myotis</taxon>
    </lineage>
</organism>
<keyword evidence="1" id="KW-0732">Signal</keyword>
<dbReference type="VEuPathDB" id="HostDB:GeneID_118668518"/>
<name>A0A7J7UEP7_MYOMY</name>
<feature type="chain" id="PRO_5029881554" evidence="1">
    <location>
        <begin position="22"/>
        <end position="96"/>
    </location>
</feature>
<gene>
    <name evidence="3" type="ORF">mMyoMyo1_018267</name>
</gene>
<dbReference type="SMART" id="SM00280">
    <property type="entry name" value="KAZAL"/>
    <property type="match status" value="1"/>
</dbReference>
<dbReference type="AlphaFoldDB" id="A0A7J7UEP7"/>